<dbReference type="InterPro" id="IPR036661">
    <property type="entry name" value="Luciferase-like_sf"/>
</dbReference>
<protein>
    <submittedName>
        <fullName evidence="3">Probable F420-dependent oxidoreductase, Rv3093c family</fullName>
    </submittedName>
</protein>
<dbReference type="InterPro" id="IPR050564">
    <property type="entry name" value="F420-G6PD/mer"/>
</dbReference>
<dbReference type="CDD" id="cd01097">
    <property type="entry name" value="Tetrahydromethanopterin_reductase"/>
    <property type="match status" value="1"/>
</dbReference>
<dbReference type="EMBL" id="LT629701">
    <property type="protein sequence ID" value="SDM22140.1"/>
    <property type="molecule type" value="Genomic_DNA"/>
</dbReference>
<proteinExistence type="predicted"/>
<dbReference type="InterPro" id="IPR022526">
    <property type="entry name" value="F420_Rv3093c"/>
</dbReference>
<dbReference type="SUPFAM" id="SSF51679">
    <property type="entry name" value="Bacterial luciferase-like"/>
    <property type="match status" value="1"/>
</dbReference>
<name>A0A1G9RGF4_ALLAB</name>
<keyword evidence="4" id="KW-1185">Reference proteome</keyword>
<gene>
    <name evidence="3" type="ORF">SAMN04489726_0440</name>
</gene>
<dbReference type="Gene3D" id="3.20.20.30">
    <property type="entry name" value="Luciferase-like domain"/>
    <property type="match status" value="1"/>
</dbReference>
<dbReference type="STRING" id="211114.SAMN04489726_0440"/>
<evidence type="ECO:0000256" key="1">
    <source>
        <dbReference type="ARBA" id="ARBA00023002"/>
    </source>
</evidence>
<dbReference type="Proteomes" id="UP000183376">
    <property type="component" value="Chromosome I"/>
</dbReference>
<dbReference type="GO" id="GO:0016705">
    <property type="term" value="F:oxidoreductase activity, acting on paired donors, with incorporation or reduction of molecular oxygen"/>
    <property type="evidence" value="ECO:0007669"/>
    <property type="project" value="InterPro"/>
</dbReference>
<dbReference type="PANTHER" id="PTHR43244">
    <property type="match status" value="1"/>
</dbReference>
<sequence length="317" mass="33928">MSLGITVPLGQPLHEHADLLRRLYDSGYTDFWSSETAALDAFTPLAYATAVLPEARFGTAIASVFTRGPALLAMSAAAMAEAAPGRFTLGIGASSPAIAQRWNAVPYERPFSRVRDTLRFLRPALAGERVDRSYDTFQVSGFRLERPVSPTLPIVVGALRERMLGLAGAEGDGAVLNWLSASDVAKAAPIVGPGKQLVARIFVCVSENADLVRSAAKRLIAGYLTVPAYAEFQRWLGRGEALGPLWTAWAAGERKTAVAAVPDRVVDELVVHGSPEECAAHVRRYAEAGITTPVTMFLPLDPSRDLARDVLALAAAY</sequence>
<feature type="domain" description="Luciferase-like" evidence="2">
    <location>
        <begin position="10"/>
        <end position="291"/>
    </location>
</feature>
<organism evidence="3 4">
    <name type="scientific">Allokutzneria albata</name>
    <name type="common">Kibdelosporangium albatum</name>
    <dbReference type="NCBI Taxonomy" id="211114"/>
    <lineage>
        <taxon>Bacteria</taxon>
        <taxon>Bacillati</taxon>
        <taxon>Actinomycetota</taxon>
        <taxon>Actinomycetes</taxon>
        <taxon>Pseudonocardiales</taxon>
        <taxon>Pseudonocardiaceae</taxon>
        <taxon>Allokutzneria</taxon>
    </lineage>
</organism>
<dbReference type="PANTHER" id="PTHR43244:SF1">
    <property type="entry name" value="5,10-METHYLENETETRAHYDROMETHANOPTERIN REDUCTASE"/>
    <property type="match status" value="1"/>
</dbReference>
<dbReference type="InterPro" id="IPR011251">
    <property type="entry name" value="Luciferase-like_dom"/>
</dbReference>
<dbReference type="eggNOG" id="COG2141">
    <property type="taxonomic scope" value="Bacteria"/>
</dbReference>
<evidence type="ECO:0000259" key="2">
    <source>
        <dbReference type="Pfam" id="PF00296"/>
    </source>
</evidence>
<evidence type="ECO:0000313" key="3">
    <source>
        <dbReference type="EMBL" id="SDM22140.1"/>
    </source>
</evidence>
<keyword evidence="1" id="KW-0560">Oxidoreductase</keyword>
<reference evidence="3 4" key="1">
    <citation type="submission" date="2016-10" db="EMBL/GenBank/DDBJ databases">
        <authorList>
            <person name="de Groot N.N."/>
        </authorList>
    </citation>
    <scope>NUCLEOTIDE SEQUENCE [LARGE SCALE GENOMIC DNA]</scope>
    <source>
        <strain evidence="3 4">DSM 44149</strain>
    </source>
</reference>
<dbReference type="Pfam" id="PF00296">
    <property type="entry name" value="Bac_luciferase"/>
    <property type="match status" value="1"/>
</dbReference>
<accession>A0A1G9RGF4</accession>
<evidence type="ECO:0000313" key="4">
    <source>
        <dbReference type="Proteomes" id="UP000183376"/>
    </source>
</evidence>
<dbReference type="AlphaFoldDB" id="A0A1G9RGF4"/>
<dbReference type="NCBIfam" id="TIGR03841">
    <property type="entry name" value="F420_Rv3093c"/>
    <property type="match status" value="1"/>
</dbReference>
<dbReference type="RefSeq" id="WP_052407206.1">
    <property type="nucleotide sequence ID" value="NZ_JOEF01000006.1"/>
</dbReference>